<feature type="domain" description="RES" evidence="1">
    <location>
        <begin position="69"/>
        <end position="206"/>
    </location>
</feature>
<evidence type="ECO:0000313" key="2">
    <source>
        <dbReference type="EMBL" id="MDO6455198.1"/>
    </source>
</evidence>
<proteinExistence type="predicted"/>
<accession>A0AAW7XQS3</accession>
<sequence length="247" mass="28140">MIWDACEGTQHIQPIQGTLYRLVESQEQIATQSLVDTLDEQAVLEQLLEATKPAYPHTNHELHYLLKTPFRYPPLQWGSRFGRVYEPSLFYGGCSITSTLSESAYYRFVFIHTIQGKPPESPLRTSHTLFSVKYSTVHGVKLHQDPFDQHSSLLTHPSDYRATQQLGSDMREARVKAFEYLSARSSDAAHCVALYEPSPFVSNQPDMQESWLCETRPDYVLLKAVGTIPLRFSFNDFAINDQLPLPA</sequence>
<dbReference type="RefSeq" id="WP_303552220.1">
    <property type="nucleotide sequence ID" value="NZ_JAUOPG010000013.1"/>
</dbReference>
<evidence type="ECO:0000259" key="1">
    <source>
        <dbReference type="SMART" id="SM00953"/>
    </source>
</evidence>
<comment type="caution">
    <text evidence="2">The sequence shown here is derived from an EMBL/GenBank/DDBJ whole genome shotgun (WGS) entry which is preliminary data.</text>
</comment>
<gene>
    <name evidence="2" type="ORF">Q4490_16670</name>
</gene>
<name>A0AAW7XQS3_9GAMM</name>
<dbReference type="InterPro" id="IPR014914">
    <property type="entry name" value="RES_dom"/>
</dbReference>
<evidence type="ECO:0000313" key="3">
    <source>
        <dbReference type="Proteomes" id="UP001169862"/>
    </source>
</evidence>
<reference evidence="2" key="1">
    <citation type="submission" date="2023-07" db="EMBL/GenBank/DDBJ databases">
        <title>Genome content predicts the carbon catabolic preferences of heterotrophic bacteria.</title>
        <authorList>
            <person name="Gralka M."/>
        </authorList>
    </citation>
    <scope>NUCLEOTIDE SEQUENCE</scope>
    <source>
        <strain evidence="2">I2M16</strain>
    </source>
</reference>
<dbReference type="EMBL" id="JAUOPG010000013">
    <property type="protein sequence ID" value="MDO6455198.1"/>
    <property type="molecule type" value="Genomic_DNA"/>
</dbReference>
<organism evidence="2 3">
    <name type="scientific">Neptunomonas phycophila</name>
    <dbReference type="NCBI Taxonomy" id="1572645"/>
    <lineage>
        <taxon>Bacteria</taxon>
        <taxon>Pseudomonadati</taxon>
        <taxon>Pseudomonadota</taxon>
        <taxon>Gammaproteobacteria</taxon>
        <taxon>Oceanospirillales</taxon>
        <taxon>Oceanospirillaceae</taxon>
        <taxon>Neptunomonas</taxon>
    </lineage>
</organism>
<dbReference type="Pfam" id="PF08808">
    <property type="entry name" value="RES"/>
    <property type="match status" value="1"/>
</dbReference>
<dbReference type="AlphaFoldDB" id="A0AAW7XQS3"/>
<protein>
    <submittedName>
        <fullName evidence="2">RES family NAD+ phosphorylase</fullName>
    </submittedName>
</protein>
<dbReference type="SMART" id="SM00953">
    <property type="entry name" value="RES"/>
    <property type="match status" value="1"/>
</dbReference>
<dbReference type="Proteomes" id="UP001169862">
    <property type="component" value="Unassembled WGS sequence"/>
</dbReference>